<dbReference type="RefSeq" id="WP_104522718.1">
    <property type="nucleotide sequence ID" value="NZ_NHRY01000270.1"/>
</dbReference>
<dbReference type="InterPro" id="IPR011852">
    <property type="entry name" value="TRAP_TAXI"/>
</dbReference>
<organism evidence="2 3">
    <name type="scientific">Rhodopila globiformis</name>
    <name type="common">Rhodopseudomonas globiformis</name>
    <dbReference type="NCBI Taxonomy" id="1071"/>
    <lineage>
        <taxon>Bacteria</taxon>
        <taxon>Pseudomonadati</taxon>
        <taxon>Pseudomonadota</taxon>
        <taxon>Alphaproteobacteria</taxon>
        <taxon>Acetobacterales</taxon>
        <taxon>Acetobacteraceae</taxon>
        <taxon>Rhodopila</taxon>
    </lineage>
</organism>
<evidence type="ECO:0000256" key="1">
    <source>
        <dbReference type="SAM" id="SignalP"/>
    </source>
</evidence>
<feature type="chain" id="PRO_5018151293" description="TRAP transporter substrate-binding protein" evidence="1">
    <location>
        <begin position="20"/>
        <end position="358"/>
    </location>
</feature>
<keyword evidence="3" id="KW-1185">Reference proteome</keyword>
<comment type="caution">
    <text evidence="2">The sequence shown here is derived from an EMBL/GenBank/DDBJ whole genome shotgun (WGS) entry which is preliminary data.</text>
</comment>
<evidence type="ECO:0000313" key="3">
    <source>
        <dbReference type="Proteomes" id="UP000239724"/>
    </source>
</evidence>
<proteinExistence type="predicted"/>
<accession>A0A2S6MV97</accession>
<dbReference type="OrthoDB" id="8188218at2"/>
<dbReference type="Gene3D" id="3.40.190.10">
    <property type="entry name" value="Periplasmic binding protein-like II"/>
    <property type="match status" value="1"/>
</dbReference>
<dbReference type="SUPFAM" id="SSF53850">
    <property type="entry name" value="Periplasmic binding protein-like II"/>
    <property type="match status" value="1"/>
</dbReference>
<dbReference type="PANTHER" id="PTHR42941:SF1">
    <property type="entry name" value="SLL1037 PROTEIN"/>
    <property type="match status" value="1"/>
</dbReference>
<protein>
    <recommendedName>
        <fullName evidence="4">TRAP transporter substrate-binding protein</fullName>
    </recommendedName>
</protein>
<reference evidence="2 3" key="1">
    <citation type="journal article" date="2018" name="Arch. Microbiol.">
        <title>New insights into the metabolic potential of the phototrophic purple bacterium Rhodopila globiformis DSM 161(T) from its draft genome sequence and evidence for a vanadium-dependent nitrogenase.</title>
        <authorList>
            <person name="Imhoff J.F."/>
            <person name="Rahn T."/>
            <person name="Kunzel S."/>
            <person name="Neulinger S.C."/>
        </authorList>
    </citation>
    <scope>NUCLEOTIDE SEQUENCE [LARGE SCALE GENOMIC DNA]</scope>
    <source>
        <strain evidence="2 3">DSM 161</strain>
    </source>
</reference>
<feature type="signal peptide" evidence="1">
    <location>
        <begin position="1"/>
        <end position="19"/>
    </location>
</feature>
<evidence type="ECO:0000313" key="2">
    <source>
        <dbReference type="EMBL" id="PPQ26287.1"/>
    </source>
</evidence>
<dbReference type="Proteomes" id="UP000239724">
    <property type="component" value="Unassembled WGS sequence"/>
</dbReference>
<dbReference type="AlphaFoldDB" id="A0A2S6MV97"/>
<gene>
    <name evidence="2" type="ORF">CCS01_30145</name>
</gene>
<dbReference type="EMBL" id="NHRY01000270">
    <property type="protein sequence ID" value="PPQ26287.1"/>
    <property type="molecule type" value="Genomic_DNA"/>
</dbReference>
<keyword evidence="1" id="KW-0732">Signal</keyword>
<name>A0A2S6MV97_RHOGL</name>
<dbReference type="Pfam" id="PF16868">
    <property type="entry name" value="NMT1_3"/>
    <property type="match status" value="1"/>
</dbReference>
<sequence>MQRRFLLTALPATALLAGAAAPPPFTIGIMGGEIDGTFMRIATDLTSVINSGTMRVVPIVGKGSLQNIGDLLHLPGVDLALIAADSLIHAREVNLYPGELQKIQYICKLYDEDMHVCARADIKTLADLNGKPVNIDVEGSGTNLTSRAVFAGLGIHPDLRSEEPGIGQNKLRHGEIAANVYVIGKPGRLFSTQPAGTGLHFLSVPSNEALEKIYVPGGTFTHADYPTLIPEGETVNTIGVGVVLACFGWPPNAPRYQHLTVFVDTFFSKFPELLKPPHHPRWHDVNLASTQPGWVRFKPAVDWLAAHPPGQAVASSDALEAGFDQFLAQKGVPHLTPAQREATWEYFQARMRGEAASR</sequence>
<dbReference type="PANTHER" id="PTHR42941">
    <property type="entry name" value="SLL1037 PROTEIN"/>
    <property type="match status" value="1"/>
</dbReference>
<evidence type="ECO:0008006" key="4">
    <source>
        <dbReference type="Google" id="ProtNLM"/>
    </source>
</evidence>